<evidence type="ECO:0000313" key="1">
    <source>
        <dbReference type="EMBL" id="QHU28689.1"/>
    </source>
</evidence>
<dbReference type="EMBL" id="MN740474">
    <property type="protein sequence ID" value="QHU28689.1"/>
    <property type="molecule type" value="Genomic_DNA"/>
</dbReference>
<reference evidence="1" key="1">
    <citation type="journal article" date="2020" name="Nature">
        <title>Giant virus diversity and host interactions through global metagenomics.</title>
        <authorList>
            <person name="Schulz F."/>
            <person name="Roux S."/>
            <person name="Paez-Espino D."/>
            <person name="Jungbluth S."/>
            <person name="Walsh D.A."/>
            <person name="Denef V.J."/>
            <person name="McMahon K.D."/>
            <person name="Konstantinidis K.T."/>
            <person name="Eloe-Fadrosh E.A."/>
            <person name="Kyrpides N.C."/>
            <person name="Woyke T."/>
        </authorList>
    </citation>
    <scope>NUCLEOTIDE SEQUENCE</scope>
    <source>
        <strain evidence="1">GVMAG-M-3300027791-30</strain>
    </source>
</reference>
<accession>A0A6C0LCL3</accession>
<proteinExistence type="predicted"/>
<protein>
    <submittedName>
        <fullName evidence="1">Uncharacterized protein</fullName>
    </submittedName>
</protein>
<organism evidence="1">
    <name type="scientific">viral metagenome</name>
    <dbReference type="NCBI Taxonomy" id="1070528"/>
    <lineage>
        <taxon>unclassified sequences</taxon>
        <taxon>metagenomes</taxon>
        <taxon>organismal metagenomes</taxon>
    </lineage>
</organism>
<name>A0A6C0LCL3_9ZZZZ</name>
<sequence length="109" mass="12772">METETLQKNETREELRSRLKQKINSKRTNRINGISRKKSQNINDSFKKIAEILTNKNIENPDQIDSTLIETIMSAISKEDLELIIHTMQEKSKFKELLQTINNKLTNIE</sequence>
<dbReference type="AlphaFoldDB" id="A0A6C0LCL3"/>